<dbReference type="PANTHER" id="PTHR22550">
    <property type="entry name" value="SPORE GERMINATION PROTEIN"/>
    <property type="match status" value="1"/>
</dbReference>
<keyword evidence="3" id="KW-0812">Transmembrane</keyword>
<evidence type="ECO:0000256" key="2">
    <source>
        <dbReference type="SAM" id="MobiDB-lite"/>
    </source>
</evidence>
<name>A0A1H2GVY2_9GAMM</name>
<proteinExistence type="predicted"/>
<dbReference type="SUPFAM" id="SSF53300">
    <property type="entry name" value="vWA-like"/>
    <property type="match status" value="1"/>
</dbReference>
<dbReference type="PROSITE" id="PS50005">
    <property type="entry name" value="TPR"/>
    <property type="match status" value="1"/>
</dbReference>
<reference evidence="6" key="1">
    <citation type="submission" date="2016-10" db="EMBL/GenBank/DDBJ databases">
        <authorList>
            <person name="Varghese N."/>
            <person name="Submissions S."/>
        </authorList>
    </citation>
    <scope>NUCLEOTIDE SEQUENCE [LARGE SCALE GENOMIC DNA]</scope>
    <source>
        <strain evidence="6">CCTCC 2012022</strain>
    </source>
</reference>
<organism evidence="5 6">
    <name type="scientific">Geopseudomonas guangdongensis</name>
    <dbReference type="NCBI Taxonomy" id="1245526"/>
    <lineage>
        <taxon>Bacteria</taxon>
        <taxon>Pseudomonadati</taxon>
        <taxon>Pseudomonadota</taxon>
        <taxon>Gammaproteobacteria</taxon>
        <taxon>Pseudomonadales</taxon>
        <taxon>Pseudomonadaceae</taxon>
        <taxon>Geopseudomonas</taxon>
    </lineage>
</organism>
<dbReference type="STRING" id="1245526.SAMN05216580_1980"/>
<dbReference type="SMART" id="SM00028">
    <property type="entry name" value="TPR"/>
    <property type="match status" value="1"/>
</dbReference>
<feature type="transmembrane region" description="Helical" evidence="3">
    <location>
        <begin position="62"/>
        <end position="81"/>
    </location>
</feature>
<dbReference type="AlphaFoldDB" id="A0A1H2GVY2"/>
<dbReference type="InterPro" id="IPR002035">
    <property type="entry name" value="VWF_A"/>
</dbReference>
<dbReference type="InterPro" id="IPR011990">
    <property type="entry name" value="TPR-like_helical_dom_sf"/>
</dbReference>
<feature type="compositionally biased region" description="Basic and acidic residues" evidence="2">
    <location>
        <begin position="538"/>
        <end position="554"/>
    </location>
</feature>
<dbReference type="RefSeq" id="WP_090214019.1">
    <property type="nucleotide sequence ID" value="NZ_LT629780.1"/>
</dbReference>
<dbReference type="Pfam" id="PF00515">
    <property type="entry name" value="TPR_1"/>
    <property type="match status" value="1"/>
</dbReference>
<keyword evidence="1" id="KW-0802">TPR repeat</keyword>
<dbReference type="PROSITE" id="PS50293">
    <property type="entry name" value="TPR_REGION"/>
    <property type="match status" value="1"/>
</dbReference>
<dbReference type="InterPro" id="IPR036465">
    <property type="entry name" value="vWFA_dom_sf"/>
</dbReference>
<evidence type="ECO:0000313" key="5">
    <source>
        <dbReference type="EMBL" id="SDU23438.1"/>
    </source>
</evidence>
<feature type="compositionally biased region" description="Basic and acidic residues" evidence="2">
    <location>
        <begin position="467"/>
        <end position="478"/>
    </location>
</feature>
<evidence type="ECO:0000259" key="4">
    <source>
        <dbReference type="Pfam" id="PF13519"/>
    </source>
</evidence>
<dbReference type="Gene3D" id="1.25.40.10">
    <property type="entry name" value="Tetratricopeptide repeat domain"/>
    <property type="match status" value="1"/>
</dbReference>
<feature type="compositionally biased region" description="Pro residues" evidence="2">
    <location>
        <begin position="493"/>
        <end position="502"/>
    </location>
</feature>
<dbReference type="PANTHER" id="PTHR22550:SF14">
    <property type="entry name" value="VWFA DOMAIN-CONTAINING PROTEIN"/>
    <property type="match status" value="1"/>
</dbReference>
<dbReference type="InterPro" id="IPR050768">
    <property type="entry name" value="UPF0353/GerABKA_families"/>
</dbReference>
<keyword evidence="6" id="KW-1185">Reference proteome</keyword>
<dbReference type="EMBL" id="LT629780">
    <property type="protein sequence ID" value="SDU23438.1"/>
    <property type="molecule type" value="Genomic_DNA"/>
</dbReference>
<keyword evidence="3" id="KW-1133">Transmembrane helix</keyword>
<evidence type="ECO:0000313" key="6">
    <source>
        <dbReference type="Proteomes" id="UP000243063"/>
    </source>
</evidence>
<keyword evidence="3" id="KW-0472">Membrane</keyword>
<gene>
    <name evidence="5" type="ORF">SAMN05216580_1980</name>
</gene>
<evidence type="ECO:0000256" key="1">
    <source>
        <dbReference type="PROSITE-ProRule" id="PRU00339"/>
    </source>
</evidence>
<feature type="repeat" description="TPR" evidence="1">
    <location>
        <begin position="403"/>
        <end position="436"/>
    </location>
</feature>
<dbReference type="Proteomes" id="UP000243063">
    <property type="component" value="Chromosome I"/>
</dbReference>
<accession>A0A1H2GVY2</accession>
<protein>
    <submittedName>
        <fullName evidence="5">Ca-activated chloride channel family protein</fullName>
    </submittedName>
</protein>
<feature type="transmembrane region" description="Helical" evidence="3">
    <location>
        <begin position="12"/>
        <end position="28"/>
    </location>
</feature>
<dbReference type="Gene3D" id="3.40.50.410">
    <property type="entry name" value="von Willebrand factor, type A domain"/>
    <property type="match status" value="1"/>
</dbReference>
<dbReference type="SUPFAM" id="SSF48452">
    <property type="entry name" value="TPR-like"/>
    <property type="match status" value="1"/>
</dbReference>
<feature type="compositionally biased region" description="Low complexity" evidence="2">
    <location>
        <begin position="449"/>
        <end position="466"/>
    </location>
</feature>
<evidence type="ECO:0000256" key="3">
    <source>
        <dbReference type="SAM" id="Phobius"/>
    </source>
</evidence>
<feature type="region of interest" description="Disordered" evidence="2">
    <location>
        <begin position="445"/>
        <end position="554"/>
    </location>
</feature>
<sequence length="578" mass="62690">MNALLPHLARPLWLLLLPLLGWLLWRLWHRRQRLGRWQQILPAAFQPWLLVGGRGRRSRLPWLLLGLAWLLAILVLVGPGWQRLEQPPQQRSDPLVAILDLTPAMLAGDLPPNRLEAARRKLLDLLDARGNAPTAIVVYAGSAHVLVPLSDDPLTAHNLLGALSPELMPLPGRRADLAVQRAVQLLDQGANGRGRLLLLTGSLSASEQAGIRAALQGRQLPLAVLGVGTPAGAPVPRAGGGFLRDADGAILLPRLQAEALAASAAESGGAYRPLGLDDGDLDALGLLRPAAVQRSTGAPRTLERWADQGHWLLLPLLLLAACAARRGWLFAFALLLVVPPPAMAFELADLWWRADQQGRRLLAAGQPEQAAQRFVDPQWRGIAHYQAGDYAAAARAFAAGHDAAAHYNRGNALAMGGELEEALKAYDQALQRDPQLHVARDNRARVEQRLQQQREQAARAAAAPPAERSDAADTEQRPPDTPASSAQAEAPRPATPQPPRPPAASAVEHSAGDSPPSAPAEAQRARDEPAPPPPRPARAPDERQQALEHWLRQIPDDPAELLRRKFWNELQQQQESPR</sequence>
<dbReference type="Pfam" id="PF13519">
    <property type="entry name" value="VWA_2"/>
    <property type="match status" value="1"/>
</dbReference>
<dbReference type="InterPro" id="IPR019734">
    <property type="entry name" value="TPR_rpt"/>
</dbReference>
<dbReference type="OrthoDB" id="9807628at2"/>
<feature type="domain" description="VWFA" evidence="4">
    <location>
        <begin position="96"/>
        <end position="201"/>
    </location>
</feature>